<dbReference type="EMBL" id="OIVN01006426">
    <property type="protein sequence ID" value="SPD32900.1"/>
    <property type="molecule type" value="Genomic_DNA"/>
</dbReference>
<proteinExistence type="predicted"/>
<sequence length="57" mass="6599">MASRYWRPMCLSSWAPRAKIFPSEVLTVEKGGWGHLEGSAETESMWELKRREVFEPG</sequence>
<name>A0A2N9J8P2_FAGSY</name>
<protein>
    <submittedName>
        <fullName evidence="1">Uncharacterized protein</fullName>
    </submittedName>
</protein>
<dbReference type="AlphaFoldDB" id="A0A2N9J8P2"/>
<accession>A0A2N9J8P2</accession>
<organism evidence="1">
    <name type="scientific">Fagus sylvatica</name>
    <name type="common">Beechnut</name>
    <dbReference type="NCBI Taxonomy" id="28930"/>
    <lineage>
        <taxon>Eukaryota</taxon>
        <taxon>Viridiplantae</taxon>
        <taxon>Streptophyta</taxon>
        <taxon>Embryophyta</taxon>
        <taxon>Tracheophyta</taxon>
        <taxon>Spermatophyta</taxon>
        <taxon>Magnoliopsida</taxon>
        <taxon>eudicotyledons</taxon>
        <taxon>Gunneridae</taxon>
        <taxon>Pentapetalae</taxon>
        <taxon>rosids</taxon>
        <taxon>fabids</taxon>
        <taxon>Fagales</taxon>
        <taxon>Fagaceae</taxon>
        <taxon>Fagus</taxon>
    </lineage>
</organism>
<gene>
    <name evidence="1" type="ORF">FSB_LOCUS60782</name>
</gene>
<reference evidence="1" key="1">
    <citation type="submission" date="2018-02" db="EMBL/GenBank/DDBJ databases">
        <authorList>
            <person name="Cohen D.B."/>
            <person name="Kent A.D."/>
        </authorList>
    </citation>
    <scope>NUCLEOTIDE SEQUENCE</scope>
</reference>
<evidence type="ECO:0000313" key="1">
    <source>
        <dbReference type="EMBL" id="SPD32900.1"/>
    </source>
</evidence>